<reference evidence="8" key="1">
    <citation type="submission" date="2020-02" db="EMBL/GenBank/DDBJ databases">
        <authorList>
            <person name="Meier V. D."/>
        </authorList>
    </citation>
    <scope>NUCLEOTIDE SEQUENCE</scope>
    <source>
        <strain evidence="8">AVDCRST_MAG40</strain>
    </source>
</reference>
<evidence type="ECO:0000256" key="4">
    <source>
        <dbReference type="ARBA" id="ARBA00023015"/>
    </source>
</evidence>
<dbReference type="HAMAP" id="MF_00073">
    <property type="entry name" value="NusB"/>
    <property type="match status" value="1"/>
</dbReference>
<dbReference type="InterPro" id="IPR035926">
    <property type="entry name" value="NusB-like_sf"/>
</dbReference>
<dbReference type="GO" id="GO:0005829">
    <property type="term" value="C:cytosol"/>
    <property type="evidence" value="ECO:0007669"/>
    <property type="project" value="TreeGrafter"/>
</dbReference>
<keyword evidence="2 6" id="KW-0889">Transcription antitermination</keyword>
<protein>
    <recommendedName>
        <fullName evidence="6">Transcription antitermination protein NusB</fullName>
    </recommendedName>
    <alternativeName>
        <fullName evidence="6">Antitermination factor NusB</fullName>
    </alternativeName>
</protein>
<dbReference type="PANTHER" id="PTHR11078">
    <property type="entry name" value="N UTILIZATION SUBSTANCE PROTEIN B-RELATED"/>
    <property type="match status" value="1"/>
</dbReference>
<comment type="function">
    <text evidence="6">Involved in transcription antitermination. Required for transcription of ribosomal RNA (rRNA) genes. Binds specifically to the boxA antiterminator sequence of the ribosomal RNA (rrn) operons.</text>
</comment>
<evidence type="ECO:0000256" key="2">
    <source>
        <dbReference type="ARBA" id="ARBA00022814"/>
    </source>
</evidence>
<feature type="domain" description="NusB/RsmB/TIM44" evidence="7">
    <location>
        <begin position="9"/>
        <end position="135"/>
    </location>
</feature>
<evidence type="ECO:0000256" key="1">
    <source>
        <dbReference type="ARBA" id="ARBA00005952"/>
    </source>
</evidence>
<dbReference type="GO" id="GO:0031564">
    <property type="term" value="P:transcription antitermination"/>
    <property type="evidence" value="ECO:0007669"/>
    <property type="project" value="UniProtKB-KW"/>
</dbReference>
<evidence type="ECO:0000313" key="8">
    <source>
        <dbReference type="EMBL" id="CAA9356468.1"/>
    </source>
</evidence>
<accession>A0A6J4MDH7</accession>
<gene>
    <name evidence="6" type="primary">nusB</name>
    <name evidence="8" type="ORF">AVDCRST_MAG40-3201</name>
</gene>
<keyword evidence="3 6" id="KW-0694">RNA-binding</keyword>
<dbReference type="AlphaFoldDB" id="A0A6J4MDH7"/>
<keyword evidence="5 6" id="KW-0804">Transcription</keyword>
<dbReference type="GO" id="GO:0003723">
    <property type="term" value="F:RNA binding"/>
    <property type="evidence" value="ECO:0007669"/>
    <property type="project" value="UniProtKB-UniRule"/>
</dbReference>
<name>A0A6J4MDH7_9BACT</name>
<dbReference type="Pfam" id="PF01029">
    <property type="entry name" value="NusB"/>
    <property type="match status" value="1"/>
</dbReference>
<dbReference type="SUPFAM" id="SSF48013">
    <property type="entry name" value="NusB-like"/>
    <property type="match status" value="1"/>
</dbReference>
<evidence type="ECO:0000256" key="5">
    <source>
        <dbReference type="ARBA" id="ARBA00023163"/>
    </source>
</evidence>
<dbReference type="PANTHER" id="PTHR11078:SF3">
    <property type="entry name" value="ANTITERMINATION NUSB DOMAIN-CONTAINING PROTEIN"/>
    <property type="match status" value="1"/>
</dbReference>
<dbReference type="GO" id="GO:0006353">
    <property type="term" value="P:DNA-templated transcription termination"/>
    <property type="evidence" value="ECO:0007669"/>
    <property type="project" value="UniProtKB-UniRule"/>
</dbReference>
<comment type="similarity">
    <text evidence="1 6">Belongs to the NusB family.</text>
</comment>
<proteinExistence type="inferred from homology"/>
<dbReference type="NCBIfam" id="TIGR01951">
    <property type="entry name" value="nusB"/>
    <property type="match status" value="1"/>
</dbReference>
<dbReference type="Gene3D" id="1.10.940.10">
    <property type="entry name" value="NusB-like"/>
    <property type="match status" value="1"/>
</dbReference>
<dbReference type="InterPro" id="IPR006027">
    <property type="entry name" value="NusB_RsmB_TIM44"/>
</dbReference>
<evidence type="ECO:0000256" key="3">
    <source>
        <dbReference type="ARBA" id="ARBA00022884"/>
    </source>
</evidence>
<dbReference type="EMBL" id="CADCTX010000879">
    <property type="protein sequence ID" value="CAA9356468.1"/>
    <property type="molecule type" value="Genomic_DNA"/>
</dbReference>
<evidence type="ECO:0000259" key="7">
    <source>
        <dbReference type="Pfam" id="PF01029"/>
    </source>
</evidence>
<organism evidence="8">
    <name type="scientific">uncultured Gemmatimonadaceae bacterium</name>
    <dbReference type="NCBI Taxonomy" id="246130"/>
    <lineage>
        <taxon>Bacteria</taxon>
        <taxon>Pseudomonadati</taxon>
        <taxon>Gemmatimonadota</taxon>
        <taxon>Gemmatimonadia</taxon>
        <taxon>Gemmatimonadales</taxon>
        <taxon>Gemmatimonadaceae</taxon>
        <taxon>environmental samples</taxon>
    </lineage>
</organism>
<keyword evidence="4 6" id="KW-0805">Transcription regulation</keyword>
<evidence type="ECO:0000256" key="6">
    <source>
        <dbReference type="HAMAP-Rule" id="MF_00073"/>
    </source>
</evidence>
<sequence length="140" mass="15461">MARTRVETRARARALQALYAWDMRGAGNSLDRVATQVWDDLSVPPEERQLAGQLVRTVSARGKELDDHLGEVTANWRMDRLGAIERSVLRLGAAELARGETPARVVIKEGMHLAERYGSAASARFVNGVLDALARRLGRL</sequence>
<dbReference type="InterPro" id="IPR011605">
    <property type="entry name" value="NusB_fam"/>
</dbReference>